<feature type="region of interest" description="Disordered" evidence="1">
    <location>
        <begin position="153"/>
        <end position="177"/>
    </location>
</feature>
<dbReference type="HOGENOM" id="CLU_053382_2_2_1"/>
<dbReference type="PANTHER" id="PTHR38846">
    <property type="entry name" value="C3H1-TYPE DOMAIN-CONTAINING PROTEIN"/>
    <property type="match status" value="1"/>
</dbReference>
<evidence type="ECO:0000313" key="2">
    <source>
        <dbReference type="EMBL" id="KDQ53382.1"/>
    </source>
</evidence>
<reference evidence="3" key="1">
    <citation type="journal article" date="2014" name="Proc. Natl. Acad. Sci. U.S.A.">
        <title>Extensive sampling of basidiomycete genomes demonstrates inadequacy of the white-rot/brown-rot paradigm for wood decay fungi.</title>
        <authorList>
            <person name="Riley R."/>
            <person name="Salamov A.A."/>
            <person name="Brown D.W."/>
            <person name="Nagy L.G."/>
            <person name="Floudas D."/>
            <person name="Held B.W."/>
            <person name="Levasseur A."/>
            <person name="Lombard V."/>
            <person name="Morin E."/>
            <person name="Otillar R."/>
            <person name="Lindquist E.A."/>
            <person name="Sun H."/>
            <person name="LaButti K.M."/>
            <person name="Schmutz J."/>
            <person name="Jabbour D."/>
            <person name="Luo H."/>
            <person name="Baker S.E."/>
            <person name="Pisabarro A.G."/>
            <person name="Walton J.D."/>
            <person name="Blanchette R.A."/>
            <person name="Henrissat B."/>
            <person name="Martin F."/>
            <person name="Cullen D."/>
            <person name="Hibbett D.S."/>
            <person name="Grigoriev I.V."/>
        </authorList>
    </citation>
    <scope>NUCLEOTIDE SEQUENCE [LARGE SCALE GENOMIC DNA]</scope>
    <source>
        <strain evidence="3">MUCL 33604</strain>
    </source>
</reference>
<dbReference type="OrthoDB" id="6105938at2759"/>
<dbReference type="Proteomes" id="UP000027265">
    <property type="component" value="Unassembled WGS sequence"/>
</dbReference>
<dbReference type="EMBL" id="KL197734">
    <property type="protein sequence ID" value="KDQ53382.1"/>
    <property type="molecule type" value="Genomic_DNA"/>
</dbReference>
<dbReference type="InParanoid" id="A0A067PQ08"/>
<evidence type="ECO:0000313" key="3">
    <source>
        <dbReference type="Proteomes" id="UP000027265"/>
    </source>
</evidence>
<gene>
    <name evidence="2" type="ORF">JAAARDRAFT_137257</name>
</gene>
<protein>
    <submittedName>
        <fullName evidence="2">Uncharacterized protein</fullName>
    </submittedName>
</protein>
<keyword evidence="3" id="KW-1185">Reference proteome</keyword>
<organism evidence="2 3">
    <name type="scientific">Jaapia argillacea MUCL 33604</name>
    <dbReference type="NCBI Taxonomy" id="933084"/>
    <lineage>
        <taxon>Eukaryota</taxon>
        <taxon>Fungi</taxon>
        <taxon>Dikarya</taxon>
        <taxon>Basidiomycota</taxon>
        <taxon>Agaricomycotina</taxon>
        <taxon>Agaricomycetes</taxon>
        <taxon>Agaricomycetidae</taxon>
        <taxon>Jaapiales</taxon>
        <taxon>Jaapiaceae</taxon>
        <taxon>Jaapia</taxon>
    </lineage>
</organism>
<evidence type="ECO:0000256" key="1">
    <source>
        <dbReference type="SAM" id="MobiDB-lite"/>
    </source>
</evidence>
<dbReference type="STRING" id="933084.A0A067PQ08"/>
<proteinExistence type="predicted"/>
<accession>A0A067PQ08</accession>
<sequence length="177" mass="20374">THLDDFFASYPAFTFDSSKPVMQEFGRMCREYRWGRYDPERDEVYNRFKDALTQQFNAIYGTDVDDINSWRNLCQVLLISPIPEGLKACRQAVEETHVNRVDLVDTPRTGDPVVKFDSEMKLSVYTRDARKYFPKENAYSGGLLRHLLRHIMSPPSETDETRRGGPGSGNRRGRGGT</sequence>
<dbReference type="PANTHER" id="PTHR38846:SF1">
    <property type="entry name" value="C3H1-TYPE DOMAIN-CONTAINING PROTEIN"/>
    <property type="match status" value="1"/>
</dbReference>
<dbReference type="AlphaFoldDB" id="A0A067PQ08"/>
<name>A0A067PQ08_9AGAM</name>
<feature type="non-terminal residue" evidence="2">
    <location>
        <position position="1"/>
    </location>
</feature>